<evidence type="ECO:0000313" key="2">
    <source>
        <dbReference type="EMBL" id="KAF2603737.1"/>
    </source>
</evidence>
<dbReference type="EMBL" id="QGKY02000094">
    <property type="protein sequence ID" value="KAF2603737.1"/>
    <property type="molecule type" value="Genomic_DNA"/>
</dbReference>
<feature type="compositionally biased region" description="Acidic residues" evidence="1">
    <location>
        <begin position="147"/>
        <end position="157"/>
    </location>
</feature>
<accession>A0A8S9LCM2</accession>
<organism evidence="2">
    <name type="scientific">Brassica cretica</name>
    <name type="common">Mustard</name>
    <dbReference type="NCBI Taxonomy" id="69181"/>
    <lineage>
        <taxon>Eukaryota</taxon>
        <taxon>Viridiplantae</taxon>
        <taxon>Streptophyta</taxon>
        <taxon>Embryophyta</taxon>
        <taxon>Tracheophyta</taxon>
        <taxon>Spermatophyta</taxon>
        <taxon>Magnoliopsida</taxon>
        <taxon>eudicotyledons</taxon>
        <taxon>Gunneridae</taxon>
        <taxon>Pentapetalae</taxon>
        <taxon>rosids</taxon>
        <taxon>malvids</taxon>
        <taxon>Brassicales</taxon>
        <taxon>Brassicaceae</taxon>
        <taxon>Brassiceae</taxon>
        <taxon>Brassica</taxon>
    </lineage>
</organism>
<gene>
    <name evidence="2" type="ORF">F2Q70_00026420</name>
</gene>
<sequence>MEKRHTTETQEGRNQEAKEEGEIKDAGEREVKSMEVDLMDQPSLKFQVELANTIAPGAEMVSHPTDGEQGLDEGQMLLEEKMASPEDEEHLMGMDEIKAHLLEHGIDMDAAEDLPDFSDVETEEALMAYDEEVQPQEEEVQPLSGDGDGDDAAAEDLGENKTSHKRLFKPAANTAVSTKMRNASALVSPHKRVAPKAGNRRGETNEQ</sequence>
<name>A0A8S9LCM2_BRACR</name>
<protein>
    <submittedName>
        <fullName evidence="2">Uncharacterized protein</fullName>
    </submittedName>
</protein>
<proteinExistence type="predicted"/>
<feature type="region of interest" description="Disordered" evidence="1">
    <location>
        <begin position="130"/>
        <end position="207"/>
    </location>
</feature>
<dbReference type="AlphaFoldDB" id="A0A8S9LCM2"/>
<evidence type="ECO:0000256" key="1">
    <source>
        <dbReference type="SAM" id="MobiDB-lite"/>
    </source>
</evidence>
<reference evidence="2" key="1">
    <citation type="submission" date="2019-12" db="EMBL/GenBank/DDBJ databases">
        <title>Genome sequencing and annotation of Brassica cretica.</title>
        <authorList>
            <person name="Studholme D.J."/>
            <person name="Sarris P.F."/>
        </authorList>
    </citation>
    <scope>NUCLEOTIDE SEQUENCE</scope>
    <source>
        <strain evidence="2">PFS-102/07</strain>
        <tissue evidence="2">Leaf</tissue>
    </source>
</reference>
<feature type="compositionally biased region" description="Acidic residues" evidence="1">
    <location>
        <begin position="130"/>
        <end position="140"/>
    </location>
</feature>
<feature type="region of interest" description="Disordered" evidence="1">
    <location>
        <begin position="1"/>
        <end position="30"/>
    </location>
</feature>
<comment type="caution">
    <text evidence="2">The sequence shown here is derived from an EMBL/GenBank/DDBJ whole genome shotgun (WGS) entry which is preliminary data.</text>
</comment>